<dbReference type="Pfam" id="PF00107">
    <property type="entry name" value="ADH_zinc_N"/>
    <property type="match status" value="1"/>
</dbReference>
<keyword evidence="3 4" id="KW-0862">Zinc</keyword>
<protein>
    <submittedName>
        <fullName evidence="6">Zinc-binding dehydrogenase</fullName>
    </submittedName>
</protein>
<name>A0ABX8SK68_9ACTN</name>
<evidence type="ECO:0000256" key="1">
    <source>
        <dbReference type="ARBA" id="ARBA00001947"/>
    </source>
</evidence>
<evidence type="ECO:0000313" key="7">
    <source>
        <dbReference type="Proteomes" id="UP000824504"/>
    </source>
</evidence>
<evidence type="ECO:0000259" key="5">
    <source>
        <dbReference type="SMART" id="SM00829"/>
    </source>
</evidence>
<dbReference type="InterPro" id="IPR020843">
    <property type="entry name" value="ER"/>
</dbReference>
<reference evidence="6 7" key="1">
    <citation type="submission" date="2021-07" db="EMBL/GenBank/DDBJ databases">
        <title>complete genome sequencing of Tessaracoccus sp.J1M15.</title>
        <authorList>
            <person name="Bae J.-W."/>
            <person name="Kim D.-y."/>
        </authorList>
    </citation>
    <scope>NUCLEOTIDE SEQUENCE [LARGE SCALE GENOMIC DNA]</scope>
    <source>
        <strain evidence="6 7">J1M15</strain>
    </source>
</reference>
<dbReference type="InterPro" id="IPR013154">
    <property type="entry name" value="ADH-like_N"/>
</dbReference>
<evidence type="ECO:0000313" key="6">
    <source>
        <dbReference type="EMBL" id="QXT62820.1"/>
    </source>
</evidence>
<dbReference type="InterPro" id="IPR002328">
    <property type="entry name" value="ADH_Zn_CS"/>
</dbReference>
<feature type="domain" description="Enoyl reductase (ER)" evidence="5">
    <location>
        <begin position="10"/>
        <end position="343"/>
    </location>
</feature>
<comment type="similarity">
    <text evidence="4">Belongs to the zinc-containing alcohol dehydrogenase family.</text>
</comment>
<accession>A0ABX8SK68</accession>
<dbReference type="PROSITE" id="PS00059">
    <property type="entry name" value="ADH_ZINC"/>
    <property type="match status" value="1"/>
</dbReference>
<dbReference type="Pfam" id="PF08240">
    <property type="entry name" value="ADH_N"/>
    <property type="match status" value="1"/>
</dbReference>
<organism evidence="6 7">
    <name type="scientific">Tessaracoccus palaemonis</name>
    <dbReference type="NCBI Taxonomy" id="2829499"/>
    <lineage>
        <taxon>Bacteria</taxon>
        <taxon>Bacillati</taxon>
        <taxon>Actinomycetota</taxon>
        <taxon>Actinomycetes</taxon>
        <taxon>Propionibacteriales</taxon>
        <taxon>Propionibacteriaceae</taxon>
        <taxon>Tessaracoccus</taxon>
    </lineage>
</organism>
<dbReference type="InterPro" id="IPR013149">
    <property type="entry name" value="ADH-like_C"/>
</dbReference>
<evidence type="ECO:0000256" key="2">
    <source>
        <dbReference type="ARBA" id="ARBA00022723"/>
    </source>
</evidence>
<dbReference type="SMART" id="SM00829">
    <property type="entry name" value="PKS_ER"/>
    <property type="match status" value="1"/>
</dbReference>
<dbReference type="PANTHER" id="PTHR42813">
    <property type="entry name" value="ZINC-TYPE ALCOHOL DEHYDROGENASE-LIKE"/>
    <property type="match status" value="1"/>
</dbReference>
<dbReference type="EMBL" id="CP079216">
    <property type="protein sequence ID" value="QXT62820.1"/>
    <property type="molecule type" value="Genomic_DNA"/>
</dbReference>
<evidence type="ECO:0000256" key="4">
    <source>
        <dbReference type="RuleBase" id="RU361277"/>
    </source>
</evidence>
<proteinExistence type="inferred from homology"/>
<keyword evidence="7" id="KW-1185">Reference proteome</keyword>
<evidence type="ECO:0000256" key="3">
    <source>
        <dbReference type="ARBA" id="ARBA00022833"/>
    </source>
</evidence>
<dbReference type="RefSeq" id="WP_219082058.1">
    <property type="nucleotide sequence ID" value="NZ_CP079216.1"/>
</dbReference>
<dbReference type="Proteomes" id="UP000824504">
    <property type="component" value="Chromosome"/>
</dbReference>
<dbReference type="PANTHER" id="PTHR42813:SF2">
    <property type="entry name" value="DEHYDROGENASE, ZINC-CONTAINING, PUTATIVE (AFU_ORTHOLOGUE AFUA_2G02810)-RELATED"/>
    <property type="match status" value="1"/>
</dbReference>
<sequence>MKATLFNEDGTISLGERPDPTLHEPTDALVRVVRGCVCGSDLWYYRGINKHRAGSIGHEFIGVVEAIGSAVTTLKVGDLVIAPFTFNDGTCPACVAGFTANCFHGGSFGDGIHDGGQGERVRSPFADATLVPVPRPEGGFTDDLLASLTALSDVACTGYHAAVSAGVGPGDTVAVVGDGAVGLSAVQAAKLLGAKRIIALSRHPERQAVAWKFGATDVVETRGDAAVEDVLKLTDGVGVDAALECVGTDQSIATCVGIVRAGGRIGAVGVPTYQEFQYRTVFWKNVRLGGGVAHARHYIDQLLPHVLDGSINPGLVFDFATDLDHVAEAYSAMDERRAIKSLLVVSEP</sequence>
<keyword evidence="2 4" id="KW-0479">Metal-binding</keyword>
<gene>
    <name evidence="6" type="ORF">KDB89_13995</name>
</gene>
<comment type="cofactor">
    <cofactor evidence="1 4">
        <name>Zn(2+)</name>
        <dbReference type="ChEBI" id="CHEBI:29105"/>
    </cofactor>
</comment>